<proteinExistence type="predicted"/>
<reference evidence="2" key="1">
    <citation type="journal article" date="2017" name="Appl. Environ. Microbiol.">
        <title>Genomic analysis of Calderihabitans maritimus KKC1, a thermophilic hydrogenogenic carboxydotrophic bacterium isolated from marine sediment.</title>
        <authorList>
            <person name="Omae K."/>
            <person name="Yoneda Y."/>
            <person name="Fukuyama Y."/>
            <person name="Yoshida T."/>
            <person name="Sako Y."/>
        </authorList>
    </citation>
    <scope>NUCLEOTIDE SEQUENCE [LARGE SCALE GENOMIC DNA]</scope>
    <source>
        <strain evidence="2">KKC1</strain>
    </source>
</reference>
<evidence type="ECO:0000313" key="2">
    <source>
        <dbReference type="Proteomes" id="UP000197032"/>
    </source>
</evidence>
<sequence>MMAKSAATGRGFSVMAARSDECCLKIGCLLCLFGLEGQSGKLRLALRKMMHGG</sequence>
<comment type="caution">
    <text evidence="1">The sequence shown here is derived from an EMBL/GenBank/DDBJ whole genome shotgun (WGS) entry which is preliminary data.</text>
</comment>
<keyword evidence="2" id="KW-1185">Reference proteome</keyword>
<protein>
    <submittedName>
        <fullName evidence="1">Uncharacterized protein</fullName>
    </submittedName>
</protein>
<dbReference type="EMBL" id="BDGJ01000030">
    <property type="protein sequence ID" value="GAW91717.1"/>
    <property type="molecule type" value="Genomic_DNA"/>
</dbReference>
<evidence type="ECO:0000313" key="1">
    <source>
        <dbReference type="EMBL" id="GAW91717.1"/>
    </source>
</evidence>
<accession>A0A1Z5HQR5</accession>
<dbReference type="Proteomes" id="UP000197032">
    <property type="component" value="Unassembled WGS sequence"/>
</dbReference>
<name>A0A1Z5HQR5_9FIRM</name>
<organism evidence="1 2">
    <name type="scientific">Calderihabitans maritimus</name>
    <dbReference type="NCBI Taxonomy" id="1246530"/>
    <lineage>
        <taxon>Bacteria</taxon>
        <taxon>Bacillati</taxon>
        <taxon>Bacillota</taxon>
        <taxon>Clostridia</taxon>
        <taxon>Neomoorellales</taxon>
        <taxon>Calderihabitantaceae</taxon>
        <taxon>Calderihabitans</taxon>
    </lineage>
</organism>
<gene>
    <name evidence="1" type="ORF">KKC1_08780</name>
</gene>
<dbReference type="AlphaFoldDB" id="A0A1Z5HQR5"/>